<keyword evidence="3" id="KW-0597">Phosphoprotein</keyword>
<protein>
    <recommendedName>
        <fullName evidence="2">histidine kinase</fullName>
        <ecNumber evidence="2">2.7.13.3</ecNumber>
    </recommendedName>
</protein>
<dbReference type="SUPFAM" id="SSF55874">
    <property type="entry name" value="ATPase domain of HSP90 chaperone/DNA topoisomerase II/histidine kinase"/>
    <property type="match status" value="1"/>
</dbReference>
<dbReference type="InterPro" id="IPR036097">
    <property type="entry name" value="HisK_dim/P_sf"/>
</dbReference>
<evidence type="ECO:0000256" key="3">
    <source>
        <dbReference type="ARBA" id="ARBA00022553"/>
    </source>
</evidence>
<dbReference type="SMART" id="SM00387">
    <property type="entry name" value="HATPase_c"/>
    <property type="match status" value="1"/>
</dbReference>
<keyword evidence="5 8" id="KW-0418">Kinase</keyword>
<dbReference type="Pfam" id="PF02518">
    <property type="entry name" value="HATPase_c"/>
    <property type="match status" value="1"/>
</dbReference>
<accession>A0ABX7NWA0</accession>
<reference evidence="8 9" key="1">
    <citation type="submission" date="2021-02" db="EMBL/GenBank/DDBJ databases">
        <title>De Novo genome assembly of isolated myxobacteria.</title>
        <authorList>
            <person name="Stevens D.C."/>
        </authorList>
    </citation>
    <scope>NUCLEOTIDE SEQUENCE [LARGE SCALE GENOMIC DNA]</scope>
    <source>
        <strain evidence="9">SCPEA02</strain>
    </source>
</reference>
<dbReference type="SMART" id="SM00388">
    <property type="entry name" value="HisKA"/>
    <property type="match status" value="1"/>
</dbReference>
<feature type="domain" description="Histidine kinase" evidence="7">
    <location>
        <begin position="328"/>
        <end position="545"/>
    </location>
</feature>
<dbReference type="Gene3D" id="1.10.287.130">
    <property type="match status" value="1"/>
</dbReference>
<evidence type="ECO:0000256" key="6">
    <source>
        <dbReference type="SAM" id="Phobius"/>
    </source>
</evidence>
<dbReference type="InterPro" id="IPR003661">
    <property type="entry name" value="HisK_dim/P_dom"/>
</dbReference>
<evidence type="ECO:0000256" key="5">
    <source>
        <dbReference type="ARBA" id="ARBA00022777"/>
    </source>
</evidence>
<evidence type="ECO:0000313" key="8">
    <source>
        <dbReference type="EMBL" id="QSQ23075.1"/>
    </source>
</evidence>
<dbReference type="Gene3D" id="3.30.565.10">
    <property type="entry name" value="Histidine kinase-like ATPase, C-terminal domain"/>
    <property type="match status" value="1"/>
</dbReference>
<dbReference type="EMBL" id="CP071090">
    <property type="protein sequence ID" value="QSQ23075.1"/>
    <property type="molecule type" value="Genomic_DNA"/>
</dbReference>
<dbReference type="InterPro" id="IPR036890">
    <property type="entry name" value="HATPase_C_sf"/>
</dbReference>
<keyword evidence="6" id="KW-0812">Transmembrane</keyword>
<proteinExistence type="predicted"/>
<feature type="transmembrane region" description="Helical" evidence="6">
    <location>
        <begin position="126"/>
        <end position="144"/>
    </location>
</feature>
<evidence type="ECO:0000256" key="2">
    <source>
        <dbReference type="ARBA" id="ARBA00012438"/>
    </source>
</evidence>
<keyword evidence="4" id="KW-0808">Transferase</keyword>
<keyword evidence="9" id="KW-1185">Reference proteome</keyword>
<dbReference type="GO" id="GO:0016301">
    <property type="term" value="F:kinase activity"/>
    <property type="evidence" value="ECO:0007669"/>
    <property type="project" value="UniProtKB-KW"/>
</dbReference>
<dbReference type="PRINTS" id="PR00344">
    <property type="entry name" value="BCTRLSENSOR"/>
</dbReference>
<comment type="catalytic activity">
    <reaction evidence="1">
        <text>ATP + protein L-histidine = ADP + protein N-phospho-L-histidine.</text>
        <dbReference type="EC" id="2.7.13.3"/>
    </reaction>
</comment>
<evidence type="ECO:0000256" key="1">
    <source>
        <dbReference type="ARBA" id="ARBA00000085"/>
    </source>
</evidence>
<feature type="transmembrane region" description="Helical" evidence="6">
    <location>
        <begin position="156"/>
        <end position="175"/>
    </location>
</feature>
<dbReference type="PANTHER" id="PTHR43047">
    <property type="entry name" value="TWO-COMPONENT HISTIDINE PROTEIN KINASE"/>
    <property type="match status" value="1"/>
</dbReference>
<feature type="transmembrane region" description="Helical" evidence="6">
    <location>
        <begin position="256"/>
        <end position="277"/>
    </location>
</feature>
<dbReference type="PROSITE" id="PS50109">
    <property type="entry name" value="HIS_KIN"/>
    <property type="match status" value="1"/>
</dbReference>
<dbReference type="EC" id="2.7.13.3" evidence="2"/>
<dbReference type="InterPro" id="IPR003594">
    <property type="entry name" value="HATPase_dom"/>
</dbReference>
<feature type="transmembrane region" description="Helical" evidence="6">
    <location>
        <begin position="87"/>
        <end position="111"/>
    </location>
</feature>
<feature type="transmembrane region" description="Helical" evidence="6">
    <location>
        <begin position="229"/>
        <end position="247"/>
    </location>
</feature>
<gene>
    <name evidence="8" type="ORF">JY651_49680</name>
</gene>
<sequence length="561" mass="59708">MVRSRGPGVDQTRQRQLWLRAGRLPQAAVALVLPLCVIVLAGWALRGQDVLTSALPGVPAMVPASAACLMLTAVATLWLLKGSPTRHWLAGIAAALVTAAGVVTLLSYFWYPSTTQLSGLLSGHRMSPHTASVLVLLNLSLLMVDRRGWGTTRSQLLALAAMLIPLTVLLGYAFAEHRIYRLGGGIGAAPHNAAAQLVLALGILFLRPDQGPVATVTSVAAGGVMARRLLFAGLLPLAVGVLVDLGVRRGLVEARLAWPLFATTMMVALTAVVWRAARVSNRLHQEQARAWKQAGEEAELQRRLASENARLAQTAEAAAREREDVLAIVSHDLKNPLATVRLSAAVLQQKLSRVPGGEALVCRVAAMDRAALHMLGLITELLDAARLDAGQPLAVEPRPEPVGEVIGEALALIEPQATRGELRLVQHLTPGLVALCDRERILQVLANLLGNAVKFTPAGGTVTVEARTEDGEARVVVRDTGPGIPEDEQPRLFERHWQSRGTARQGSGLGLYIARGLVEAHGGRLWVESRTGAGSTFSFTLPLPPGRRLPHPALDSPGAEV</sequence>
<dbReference type="RefSeq" id="WP_206724650.1">
    <property type="nucleotide sequence ID" value="NZ_CP071090.1"/>
</dbReference>
<dbReference type="PANTHER" id="PTHR43047:SF72">
    <property type="entry name" value="OSMOSENSING HISTIDINE PROTEIN KINASE SLN1"/>
    <property type="match status" value="1"/>
</dbReference>
<dbReference type="InterPro" id="IPR005467">
    <property type="entry name" value="His_kinase_dom"/>
</dbReference>
<evidence type="ECO:0000313" key="9">
    <source>
        <dbReference type="Proteomes" id="UP000662747"/>
    </source>
</evidence>
<dbReference type="Proteomes" id="UP000662747">
    <property type="component" value="Chromosome"/>
</dbReference>
<feature type="transmembrane region" description="Helical" evidence="6">
    <location>
        <begin position="57"/>
        <end position="80"/>
    </location>
</feature>
<dbReference type="CDD" id="cd00082">
    <property type="entry name" value="HisKA"/>
    <property type="match status" value="1"/>
</dbReference>
<dbReference type="CDD" id="cd16922">
    <property type="entry name" value="HATPase_EvgS-ArcB-TorS-like"/>
    <property type="match status" value="1"/>
</dbReference>
<feature type="transmembrane region" description="Helical" evidence="6">
    <location>
        <begin position="21"/>
        <end position="45"/>
    </location>
</feature>
<dbReference type="InterPro" id="IPR004358">
    <property type="entry name" value="Sig_transdc_His_kin-like_C"/>
</dbReference>
<dbReference type="Pfam" id="PF00512">
    <property type="entry name" value="HisKA"/>
    <property type="match status" value="1"/>
</dbReference>
<keyword evidence="6" id="KW-0472">Membrane</keyword>
<keyword evidence="6" id="KW-1133">Transmembrane helix</keyword>
<evidence type="ECO:0000259" key="7">
    <source>
        <dbReference type="PROSITE" id="PS50109"/>
    </source>
</evidence>
<organism evidence="8 9">
    <name type="scientific">Pyxidicoccus parkwayensis</name>
    <dbReference type="NCBI Taxonomy" id="2813578"/>
    <lineage>
        <taxon>Bacteria</taxon>
        <taxon>Pseudomonadati</taxon>
        <taxon>Myxococcota</taxon>
        <taxon>Myxococcia</taxon>
        <taxon>Myxococcales</taxon>
        <taxon>Cystobacterineae</taxon>
        <taxon>Myxococcaceae</taxon>
        <taxon>Pyxidicoccus</taxon>
    </lineage>
</organism>
<evidence type="ECO:0000256" key="4">
    <source>
        <dbReference type="ARBA" id="ARBA00022679"/>
    </source>
</evidence>
<dbReference type="SUPFAM" id="SSF47384">
    <property type="entry name" value="Homodimeric domain of signal transducing histidine kinase"/>
    <property type="match status" value="1"/>
</dbReference>
<name>A0ABX7NWA0_9BACT</name>